<proteinExistence type="predicted"/>
<dbReference type="Gene3D" id="1.25.40.10">
    <property type="entry name" value="Tetratricopeptide repeat domain"/>
    <property type="match status" value="1"/>
</dbReference>
<dbReference type="RefSeq" id="WP_343937384.1">
    <property type="nucleotide sequence ID" value="NZ_BAAABU010000020.1"/>
</dbReference>
<evidence type="ECO:0008006" key="7">
    <source>
        <dbReference type="Google" id="ProtNLM"/>
    </source>
</evidence>
<dbReference type="SUPFAM" id="SSF48452">
    <property type="entry name" value="TPR-like"/>
    <property type="match status" value="1"/>
</dbReference>
<feature type="repeat" description="TPR" evidence="3">
    <location>
        <begin position="5"/>
        <end position="38"/>
    </location>
</feature>
<reference evidence="6" key="1">
    <citation type="journal article" date="2019" name="Int. J. Syst. Evol. Microbiol.">
        <title>The Global Catalogue of Microorganisms (GCM) 10K type strain sequencing project: providing services to taxonomists for standard genome sequencing and annotation.</title>
        <authorList>
            <consortium name="The Broad Institute Genomics Platform"/>
            <consortium name="The Broad Institute Genome Sequencing Center for Infectious Disease"/>
            <person name="Wu L."/>
            <person name="Ma J."/>
        </authorList>
    </citation>
    <scope>NUCLEOTIDE SEQUENCE [LARGE SCALE GENOMIC DNA]</scope>
    <source>
        <strain evidence="6">JCM 3380</strain>
    </source>
</reference>
<feature type="transmembrane region" description="Helical" evidence="4">
    <location>
        <begin position="361"/>
        <end position="381"/>
    </location>
</feature>
<keyword evidence="4" id="KW-1133">Transmembrane helix</keyword>
<dbReference type="Pfam" id="PF13432">
    <property type="entry name" value="TPR_16"/>
    <property type="match status" value="1"/>
</dbReference>
<feature type="transmembrane region" description="Helical" evidence="4">
    <location>
        <begin position="265"/>
        <end position="287"/>
    </location>
</feature>
<feature type="transmembrane region" description="Helical" evidence="4">
    <location>
        <begin position="387"/>
        <end position="407"/>
    </location>
</feature>
<sequence>MDDGAEVAFQRGRALLDLGRAREAEAQFRVALAADPGNPVAHTLLAQALLRQEKYPEARDASRTALAAAPEFVLAHSTLAAALAGLGEHAAALDAVRGGLALAPEVAGLHLQEAYVLLAQQRNAEALASAERARALDPDSADAAAVHAAALYESQRLDEADAAVLEALRLDPQNLDAHRVRGLLALRRGGGRSAVQAHRTAMRLDPTDAGIRDGLSVALKSRNPLYGLLLRLSLWLNAQPKALRWGFLLLPFVLTRLLRPFDGQTWALVLLVLVVALVLLSWTLEPLMNLVLLCTRDRHLLRRAARQATYGFVGFGGAAIAVAVIGAAGGPPRLLGLAFGLGLWAMAVGSAHTIAAKRRRILLTASWVAAAVAVFAFAGTLAGLGGAVPAVTVLFLGGIAATWFTVLS</sequence>
<dbReference type="PROSITE" id="PS50005">
    <property type="entry name" value="TPR"/>
    <property type="match status" value="1"/>
</dbReference>
<gene>
    <name evidence="5" type="ORF">GCM10010492_60870</name>
</gene>
<keyword evidence="2 3" id="KW-0802">TPR repeat</keyword>
<protein>
    <recommendedName>
        <fullName evidence="7">Tetratricopeptide repeat protein</fullName>
    </recommendedName>
</protein>
<evidence type="ECO:0000256" key="4">
    <source>
        <dbReference type="SAM" id="Phobius"/>
    </source>
</evidence>
<keyword evidence="6" id="KW-1185">Reference proteome</keyword>
<dbReference type="PANTHER" id="PTHR44227:SF3">
    <property type="entry name" value="PROTEIN O-MANNOSYL-TRANSFERASE TMTC4"/>
    <property type="match status" value="1"/>
</dbReference>
<name>A0ABP3E741_9PSEU</name>
<evidence type="ECO:0000256" key="3">
    <source>
        <dbReference type="PROSITE-ProRule" id="PRU00339"/>
    </source>
</evidence>
<evidence type="ECO:0000256" key="2">
    <source>
        <dbReference type="ARBA" id="ARBA00022803"/>
    </source>
</evidence>
<dbReference type="InterPro" id="IPR019734">
    <property type="entry name" value="TPR_rpt"/>
</dbReference>
<accession>A0ABP3E741</accession>
<keyword evidence="4" id="KW-0472">Membrane</keyword>
<evidence type="ECO:0000313" key="5">
    <source>
        <dbReference type="EMBL" id="GAA0252203.1"/>
    </source>
</evidence>
<dbReference type="EMBL" id="BAAABU010000020">
    <property type="protein sequence ID" value="GAA0252203.1"/>
    <property type="molecule type" value="Genomic_DNA"/>
</dbReference>
<evidence type="ECO:0000256" key="1">
    <source>
        <dbReference type="ARBA" id="ARBA00022737"/>
    </source>
</evidence>
<comment type="caution">
    <text evidence="5">The sequence shown here is derived from an EMBL/GenBank/DDBJ whole genome shotgun (WGS) entry which is preliminary data.</text>
</comment>
<keyword evidence="4" id="KW-0812">Transmembrane</keyword>
<organism evidence="5 6">
    <name type="scientific">Saccharothrix mutabilis subsp. mutabilis</name>
    <dbReference type="NCBI Taxonomy" id="66855"/>
    <lineage>
        <taxon>Bacteria</taxon>
        <taxon>Bacillati</taxon>
        <taxon>Actinomycetota</taxon>
        <taxon>Actinomycetes</taxon>
        <taxon>Pseudonocardiales</taxon>
        <taxon>Pseudonocardiaceae</taxon>
        <taxon>Saccharothrix</taxon>
    </lineage>
</organism>
<dbReference type="PANTHER" id="PTHR44227">
    <property type="match status" value="1"/>
</dbReference>
<dbReference type="InterPro" id="IPR011990">
    <property type="entry name" value="TPR-like_helical_dom_sf"/>
</dbReference>
<feature type="transmembrane region" description="Helical" evidence="4">
    <location>
        <begin position="308"/>
        <end position="328"/>
    </location>
</feature>
<dbReference type="Pfam" id="PF14559">
    <property type="entry name" value="TPR_19"/>
    <property type="match status" value="1"/>
</dbReference>
<keyword evidence="1" id="KW-0677">Repeat</keyword>
<feature type="transmembrane region" description="Helical" evidence="4">
    <location>
        <begin position="334"/>
        <end position="354"/>
    </location>
</feature>
<dbReference type="SMART" id="SM00028">
    <property type="entry name" value="TPR"/>
    <property type="match status" value="6"/>
</dbReference>
<dbReference type="Proteomes" id="UP001500416">
    <property type="component" value="Unassembled WGS sequence"/>
</dbReference>
<dbReference type="InterPro" id="IPR052346">
    <property type="entry name" value="O-mannosyl-transferase_TMTC"/>
</dbReference>
<evidence type="ECO:0000313" key="6">
    <source>
        <dbReference type="Proteomes" id="UP001500416"/>
    </source>
</evidence>